<feature type="region of interest" description="Disordered" evidence="1">
    <location>
        <begin position="1"/>
        <end position="59"/>
    </location>
</feature>
<evidence type="ECO:0000313" key="2">
    <source>
        <dbReference type="EMBL" id="KAK2581846.1"/>
    </source>
</evidence>
<accession>A0AAD9RLG6</accession>
<dbReference type="AlphaFoldDB" id="A0AAD9RLG6"/>
<dbReference type="Proteomes" id="UP001258017">
    <property type="component" value="Unassembled WGS sequence"/>
</dbReference>
<keyword evidence="3" id="KW-1185">Reference proteome</keyword>
<gene>
    <name evidence="2" type="ORF">KPH14_002311</name>
</gene>
<name>A0AAD9RLG6_9HYME</name>
<comment type="caution">
    <text evidence="2">The sequence shown here is derived from an EMBL/GenBank/DDBJ whole genome shotgun (WGS) entry which is preliminary data.</text>
</comment>
<dbReference type="EMBL" id="JAIFRP010000038">
    <property type="protein sequence ID" value="KAK2581846.1"/>
    <property type="molecule type" value="Genomic_DNA"/>
</dbReference>
<organism evidence="2 3">
    <name type="scientific">Odynerus spinipes</name>
    <dbReference type="NCBI Taxonomy" id="1348599"/>
    <lineage>
        <taxon>Eukaryota</taxon>
        <taxon>Metazoa</taxon>
        <taxon>Ecdysozoa</taxon>
        <taxon>Arthropoda</taxon>
        <taxon>Hexapoda</taxon>
        <taxon>Insecta</taxon>
        <taxon>Pterygota</taxon>
        <taxon>Neoptera</taxon>
        <taxon>Endopterygota</taxon>
        <taxon>Hymenoptera</taxon>
        <taxon>Apocrita</taxon>
        <taxon>Aculeata</taxon>
        <taxon>Vespoidea</taxon>
        <taxon>Vespidae</taxon>
        <taxon>Eumeninae</taxon>
        <taxon>Odynerus</taxon>
    </lineage>
</organism>
<protein>
    <submittedName>
        <fullName evidence="2">Uncharacterized protein</fullName>
    </submittedName>
</protein>
<evidence type="ECO:0000256" key="1">
    <source>
        <dbReference type="SAM" id="MobiDB-lite"/>
    </source>
</evidence>
<reference evidence="2" key="2">
    <citation type="journal article" date="2023" name="Commun. Biol.">
        <title>Intrasexual cuticular hydrocarbon dimorphism in a wasp sheds light on hydrocarbon biosynthesis genes in Hymenoptera.</title>
        <authorList>
            <person name="Moris V.C."/>
            <person name="Podsiadlowski L."/>
            <person name="Martin S."/>
            <person name="Oeyen J.P."/>
            <person name="Donath A."/>
            <person name="Petersen M."/>
            <person name="Wilbrandt J."/>
            <person name="Misof B."/>
            <person name="Liedtke D."/>
            <person name="Thamm M."/>
            <person name="Scheiner R."/>
            <person name="Schmitt T."/>
            <person name="Niehuis O."/>
        </authorList>
    </citation>
    <scope>NUCLEOTIDE SEQUENCE</scope>
    <source>
        <strain evidence="2">GBR_01_08_01A</strain>
    </source>
</reference>
<feature type="compositionally biased region" description="Gly residues" evidence="1">
    <location>
        <begin position="43"/>
        <end position="52"/>
    </location>
</feature>
<evidence type="ECO:0000313" key="3">
    <source>
        <dbReference type="Proteomes" id="UP001258017"/>
    </source>
</evidence>
<proteinExistence type="predicted"/>
<reference evidence="2" key="1">
    <citation type="submission" date="2021-08" db="EMBL/GenBank/DDBJ databases">
        <authorList>
            <person name="Misof B."/>
            <person name="Oliver O."/>
            <person name="Podsiadlowski L."/>
            <person name="Donath A."/>
            <person name="Peters R."/>
            <person name="Mayer C."/>
            <person name="Rust J."/>
            <person name="Gunkel S."/>
            <person name="Lesny P."/>
            <person name="Martin S."/>
            <person name="Oeyen J.P."/>
            <person name="Petersen M."/>
            <person name="Panagiotis P."/>
            <person name="Wilbrandt J."/>
            <person name="Tanja T."/>
        </authorList>
    </citation>
    <scope>NUCLEOTIDE SEQUENCE</scope>
    <source>
        <strain evidence="2">GBR_01_08_01A</strain>
        <tissue evidence="2">Thorax + abdomen</tissue>
    </source>
</reference>
<sequence>MSKRCRKRETLSTNHGRRMWSRGQSKRENPTGYMQVDCNSTNGGDGDGGFKGTRGQKKTPGRCVNVFHSIGGTPFTHSSLEHLPASGNPGN</sequence>